<dbReference type="Proteomes" id="UP000230069">
    <property type="component" value="Unassembled WGS sequence"/>
</dbReference>
<protein>
    <submittedName>
        <fullName evidence="2">Uncharacterized protein</fullName>
    </submittedName>
</protein>
<dbReference type="PANTHER" id="PTHR33592:SF3">
    <property type="entry name" value="TRANSMEMBRANE PROTEIN"/>
    <property type="match status" value="1"/>
</dbReference>
<dbReference type="EMBL" id="KZ305034">
    <property type="protein sequence ID" value="PIA45272.1"/>
    <property type="molecule type" value="Genomic_DNA"/>
</dbReference>
<evidence type="ECO:0000313" key="3">
    <source>
        <dbReference type="Proteomes" id="UP000230069"/>
    </source>
</evidence>
<dbReference type="AlphaFoldDB" id="A0A2G5DP31"/>
<keyword evidence="3" id="KW-1185">Reference proteome</keyword>
<organism evidence="2 3">
    <name type="scientific">Aquilegia coerulea</name>
    <name type="common">Rocky mountain columbine</name>
    <dbReference type="NCBI Taxonomy" id="218851"/>
    <lineage>
        <taxon>Eukaryota</taxon>
        <taxon>Viridiplantae</taxon>
        <taxon>Streptophyta</taxon>
        <taxon>Embryophyta</taxon>
        <taxon>Tracheophyta</taxon>
        <taxon>Spermatophyta</taxon>
        <taxon>Magnoliopsida</taxon>
        <taxon>Ranunculales</taxon>
        <taxon>Ranunculaceae</taxon>
        <taxon>Thalictroideae</taxon>
        <taxon>Aquilegia</taxon>
    </lineage>
</organism>
<sequence length="106" mass="11456">MVFFFTKVYVTIIMFMLISSKQLEAMRPLEGDEWLLKKDDLVIQSLQRGPVAPSGRSPCTYIGGSNTGRCPLNGRKTAGHVVAQAPPVFPGAIVEFGVAQARASTS</sequence>
<accession>A0A2G5DP31</accession>
<proteinExistence type="predicted"/>
<feature type="signal peptide" evidence="1">
    <location>
        <begin position="1"/>
        <end position="25"/>
    </location>
</feature>
<gene>
    <name evidence="2" type="ORF">AQUCO_01700661v1</name>
</gene>
<name>A0A2G5DP31_AQUCA</name>
<keyword evidence="1" id="KW-0732">Signal</keyword>
<dbReference type="OrthoDB" id="1716208at2759"/>
<feature type="chain" id="PRO_5013882163" evidence="1">
    <location>
        <begin position="26"/>
        <end position="106"/>
    </location>
</feature>
<dbReference type="InParanoid" id="A0A2G5DP31"/>
<evidence type="ECO:0000313" key="2">
    <source>
        <dbReference type="EMBL" id="PIA45272.1"/>
    </source>
</evidence>
<dbReference type="PANTHER" id="PTHR33592">
    <property type="entry name" value="TRANSMEMBRANE PROTEIN"/>
    <property type="match status" value="1"/>
</dbReference>
<evidence type="ECO:0000256" key="1">
    <source>
        <dbReference type="SAM" id="SignalP"/>
    </source>
</evidence>
<reference evidence="2 3" key="1">
    <citation type="submission" date="2017-09" db="EMBL/GenBank/DDBJ databases">
        <title>WGS assembly of Aquilegia coerulea Goldsmith.</title>
        <authorList>
            <person name="Hodges S."/>
            <person name="Kramer E."/>
            <person name="Nordborg M."/>
            <person name="Tomkins J."/>
            <person name="Borevitz J."/>
            <person name="Derieg N."/>
            <person name="Yan J."/>
            <person name="Mihaltcheva S."/>
            <person name="Hayes R.D."/>
            <person name="Rokhsar D."/>
        </authorList>
    </citation>
    <scope>NUCLEOTIDE SEQUENCE [LARGE SCALE GENOMIC DNA]</scope>
    <source>
        <strain evidence="3">cv. Goldsmith</strain>
    </source>
</reference>